<feature type="compositionally biased region" description="Low complexity" evidence="1">
    <location>
        <begin position="26"/>
        <end position="35"/>
    </location>
</feature>
<protein>
    <submittedName>
        <fullName evidence="2">Uncharacterized protein</fullName>
    </submittedName>
</protein>
<proteinExistence type="predicted"/>
<comment type="caution">
    <text evidence="2">The sequence shown here is derived from an EMBL/GenBank/DDBJ whole genome shotgun (WGS) entry which is preliminary data.</text>
</comment>
<evidence type="ECO:0000256" key="1">
    <source>
        <dbReference type="SAM" id="MobiDB-lite"/>
    </source>
</evidence>
<dbReference type="AlphaFoldDB" id="A0A699YVJ5"/>
<dbReference type="Proteomes" id="UP000485058">
    <property type="component" value="Unassembled WGS sequence"/>
</dbReference>
<dbReference type="EMBL" id="BLLF01000370">
    <property type="protein sequence ID" value="GFH11056.1"/>
    <property type="molecule type" value="Genomic_DNA"/>
</dbReference>
<evidence type="ECO:0000313" key="2">
    <source>
        <dbReference type="EMBL" id="GFH11056.1"/>
    </source>
</evidence>
<gene>
    <name evidence="2" type="ORF">HaLaN_06489</name>
</gene>
<organism evidence="2 3">
    <name type="scientific">Haematococcus lacustris</name>
    <name type="common">Green alga</name>
    <name type="synonym">Haematococcus pluvialis</name>
    <dbReference type="NCBI Taxonomy" id="44745"/>
    <lineage>
        <taxon>Eukaryota</taxon>
        <taxon>Viridiplantae</taxon>
        <taxon>Chlorophyta</taxon>
        <taxon>core chlorophytes</taxon>
        <taxon>Chlorophyceae</taxon>
        <taxon>CS clade</taxon>
        <taxon>Chlamydomonadales</taxon>
        <taxon>Haematococcaceae</taxon>
        <taxon>Haematococcus</taxon>
    </lineage>
</organism>
<sequence>MHPHGPPALPAANTRHPGTTAQLLSPAPAGMARGPAPGPGGVQLQLQQAFLSQYSTDDQPVRLRELEACRAWLLCCLDSLSSRCALHQLATAAPLLEVGISAAATAALGALLPTSLPDAVVRVAGEVAAQLALGAAAQRLVQQPHDSP</sequence>
<accession>A0A699YVJ5</accession>
<reference evidence="2 3" key="1">
    <citation type="submission" date="2020-02" db="EMBL/GenBank/DDBJ databases">
        <title>Draft genome sequence of Haematococcus lacustris strain NIES-144.</title>
        <authorList>
            <person name="Morimoto D."/>
            <person name="Nakagawa S."/>
            <person name="Yoshida T."/>
            <person name="Sawayama S."/>
        </authorList>
    </citation>
    <scope>NUCLEOTIDE SEQUENCE [LARGE SCALE GENOMIC DNA]</scope>
    <source>
        <strain evidence="2 3">NIES-144</strain>
    </source>
</reference>
<feature type="region of interest" description="Disordered" evidence="1">
    <location>
        <begin position="1"/>
        <end position="37"/>
    </location>
</feature>
<name>A0A699YVJ5_HAELA</name>
<keyword evidence="3" id="KW-1185">Reference proteome</keyword>
<evidence type="ECO:0000313" key="3">
    <source>
        <dbReference type="Proteomes" id="UP000485058"/>
    </source>
</evidence>